<dbReference type="PANTHER" id="PTHR11736:SF35">
    <property type="entry name" value="MELANOMA-ASSOCIATED ANTIGEN B5"/>
    <property type="match status" value="1"/>
</dbReference>
<protein>
    <submittedName>
        <fullName evidence="4">Melanoma-associated antigen B5-like</fullName>
    </submittedName>
</protein>
<dbReference type="FunFam" id="1.10.10.1210:FF:000001">
    <property type="entry name" value="melanoma-associated antigen D1"/>
    <property type="match status" value="1"/>
</dbReference>
<dbReference type="Gene3D" id="1.10.10.1200">
    <property type="entry name" value="MAGE homology domain, winged helix WH1 motif"/>
    <property type="match status" value="1"/>
</dbReference>
<dbReference type="InterPro" id="IPR041899">
    <property type="entry name" value="MAGE_WH2"/>
</dbReference>
<gene>
    <name evidence="4" type="primary">LOC110288132</name>
</gene>
<dbReference type="GeneID" id="110288132"/>
<reference evidence="4" key="1">
    <citation type="submission" date="2025-08" db="UniProtKB">
        <authorList>
            <consortium name="RefSeq"/>
        </authorList>
    </citation>
    <scope>IDENTIFICATION</scope>
</reference>
<feature type="compositionally biased region" description="Polar residues" evidence="1">
    <location>
        <begin position="76"/>
        <end position="86"/>
    </location>
</feature>
<dbReference type="KEGG" id="mcal:110288132"/>
<dbReference type="PANTHER" id="PTHR11736">
    <property type="entry name" value="MELANOMA-ASSOCIATED ANTIGEN MAGE ANTIGEN"/>
    <property type="match status" value="1"/>
</dbReference>
<keyword evidence="3" id="KW-1185">Reference proteome</keyword>
<dbReference type="AlphaFoldDB" id="A0A6P5PBJ0"/>
<dbReference type="InterPro" id="IPR037445">
    <property type="entry name" value="MAGE"/>
</dbReference>
<organism evidence="3 4">
    <name type="scientific">Mus caroli</name>
    <name type="common">Ryukyu mouse</name>
    <name type="synonym">Ricefield mouse</name>
    <dbReference type="NCBI Taxonomy" id="10089"/>
    <lineage>
        <taxon>Eukaryota</taxon>
        <taxon>Metazoa</taxon>
        <taxon>Chordata</taxon>
        <taxon>Craniata</taxon>
        <taxon>Vertebrata</taxon>
        <taxon>Euteleostomi</taxon>
        <taxon>Mammalia</taxon>
        <taxon>Eutheria</taxon>
        <taxon>Euarchontoglires</taxon>
        <taxon>Glires</taxon>
        <taxon>Rodentia</taxon>
        <taxon>Myomorpha</taxon>
        <taxon>Muroidea</taxon>
        <taxon>Muridae</taxon>
        <taxon>Murinae</taxon>
        <taxon>Mus</taxon>
        <taxon>Mus</taxon>
    </lineage>
</organism>
<proteinExistence type="predicted"/>
<evidence type="ECO:0000313" key="4">
    <source>
        <dbReference type="RefSeq" id="XP_021010229.1"/>
    </source>
</evidence>
<evidence type="ECO:0000256" key="1">
    <source>
        <dbReference type="SAM" id="MobiDB-lite"/>
    </source>
</evidence>
<name>A0A6P5PBJ0_MUSCR</name>
<dbReference type="Gene3D" id="1.10.10.1210">
    <property type="entry name" value="MAGE homology domain, winged helix WH2 motif"/>
    <property type="match status" value="1"/>
</dbReference>
<accession>A0A6P5PBJ0</accession>
<dbReference type="Pfam" id="PF01454">
    <property type="entry name" value="MAGE"/>
    <property type="match status" value="1"/>
</dbReference>
<dbReference type="Proteomes" id="UP000515126">
    <property type="component" value="Unplaced"/>
</dbReference>
<dbReference type="RefSeq" id="XP_021010229.1">
    <property type="nucleotide sequence ID" value="XM_021154570.1"/>
</dbReference>
<feature type="compositionally biased region" description="Basic residues" evidence="1">
    <location>
        <begin position="1"/>
        <end position="18"/>
    </location>
</feature>
<dbReference type="InterPro" id="IPR041898">
    <property type="entry name" value="MAGE_WH1"/>
</dbReference>
<feature type="domain" description="MAGE" evidence="2">
    <location>
        <begin position="130"/>
        <end position="329"/>
    </location>
</feature>
<dbReference type="PROSITE" id="PS50838">
    <property type="entry name" value="MAGE"/>
    <property type="match status" value="1"/>
</dbReference>
<evidence type="ECO:0000259" key="2">
    <source>
        <dbReference type="PROSITE" id="PS50838"/>
    </source>
</evidence>
<evidence type="ECO:0000313" key="3">
    <source>
        <dbReference type="Proteomes" id="UP000515126"/>
    </source>
</evidence>
<feature type="region of interest" description="Disordered" evidence="1">
    <location>
        <begin position="1"/>
        <end position="86"/>
    </location>
</feature>
<sequence>MPRGQKNKHHRNRLKNKKHNQEKVHPQEDESQKKGHRKKDDFQDHKEARDNAAVEEKSSCSSPSVPGEILEKPPASKTSSDAGWPSCVSSPATVCGDELEFDDGTYCHCGGNTLYSQFRTCQENPCKHCLDMYVNLVEQYVLYKFKMKKFIDRNELIDLIEPKYQYSFSEIFKRAFENIEIVFAASVVEIDSTNHVYDLVSKLKLPNKGRVSPGRGLPKTGLLMTILAMIFMNGNSASEEDIWKFLNYMQVYPGRKHFIYREPRKLITQDFVKLKYLEYKQISHSDPPCYRFQWGPKAYTETTKMKVLEFMAKGSGIEPSTFSVQYAEALREENQKAKIRKRYQILAQKHCPGHSHQHVQKAMTPQ</sequence>
<dbReference type="GO" id="GO:0000122">
    <property type="term" value="P:negative regulation of transcription by RNA polymerase II"/>
    <property type="evidence" value="ECO:0007669"/>
    <property type="project" value="TreeGrafter"/>
</dbReference>
<dbReference type="SMART" id="SM01373">
    <property type="entry name" value="MAGE"/>
    <property type="match status" value="1"/>
</dbReference>
<dbReference type="GO" id="GO:0005634">
    <property type="term" value="C:nucleus"/>
    <property type="evidence" value="ECO:0007669"/>
    <property type="project" value="TreeGrafter"/>
</dbReference>
<feature type="compositionally biased region" description="Basic and acidic residues" evidence="1">
    <location>
        <begin position="19"/>
        <end position="58"/>
    </location>
</feature>
<dbReference type="InterPro" id="IPR002190">
    <property type="entry name" value="MHD_dom"/>
</dbReference>